<feature type="region of interest" description="Disordered" evidence="1">
    <location>
        <begin position="706"/>
        <end position="726"/>
    </location>
</feature>
<gene>
    <name evidence="2" type="ORF">LtaPh_2820300</name>
</gene>
<dbReference type="GO" id="GO:0019902">
    <property type="term" value="F:phosphatase binding"/>
    <property type="evidence" value="ECO:0007669"/>
    <property type="project" value="TreeGrafter"/>
</dbReference>
<protein>
    <submittedName>
        <fullName evidence="2">Uncharacterized protein</fullName>
    </submittedName>
</protein>
<keyword evidence="3" id="KW-1185">Reference proteome</keyword>
<dbReference type="PANTHER" id="PTHR31743:SF1">
    <property type="entry name" value="SHORT TRANSIENT RECEPTOR POTENTIAL CHANNEL 4-ASSOCIATED PROTEIN"/>
    <property type="match status" value="1"/>
</dbReference>
<organism evidence="2 3">
    <name type="scientific">Leishmania tarentolae</name>
    <name type="common">Sauroleishmania tarentolae</name>
    <dbReference type="NCBI Taxonomy" id="5689"/>
    <lineage>
        <taxon>Eukaryota</taxon>
        <taxon>Discoba</taxon>
        <taxon>Euglenozoa</taxon>
        <taxon>Kinetoplastea</taxon>
        <taxon>Metakinetoplastina</taxon>
        <taxon>Trypanosomatida</taxon>
        <taxon>Trypanosomatidae</taxon>
        <taxon>Leishmaniinae</taxon>
        <taxon>Leishmania</taxon>
        <taxon>lizard Leishmania</taxon>
    </lineage>
</organism>
<comment type="caution">
    <text evidence="2">The sequence shown here is derived from an EMBL/GenBank/DDBJ whole genome shotgun (WGS) entry which is preliminary data.</text>
</comment>
<dbReference type="GO" id="GO:0006511">
    <property type="term" value="P:ubiquitin-dependent protein catabolic process"/>
    <property type="evidence" value="ECO:0007669"/>
    <property type="project" value="InterPro"/>
</dbReference>
<feature type="region of interest" description="Disordered" evidence="1">
    <location>
        <begin position="445"/>
        <end position="470"/>
    </location>
</feature>
<dbReference type="PANTHER" id="PTHR31743">
    <property type="entry name" value="TRANSIENT RECEPTOR POTENTIAL CHANNEL 4-ASSOCIATED PROTEIN TCPC4AP"/>
    <property type="match status" value="1"/>
</dbReference>
<dbReference type="Proteomes" id="UP000419144">
    <property type="component" value="Unassembled WGS sequence"/>
</dbReference>
<dbReference type="VEuPathDB" id="TriTrypDB:LtaPh_2820300"/>
<dbReference type="OrthoDB" id="248587at2759"/>
<evidence type="ECO:0000313" key="3">
    <source>
        <dbReference type="Proteomes" id="UP000419144"/>
    </source>
</evidence>
<evidence type="ECO:0000313" key="2">
    <source>
        <dbReference type="EMBL" id="GET90121.1"/>
    </source>
</evidence>
<accession>A0A640KLJ3</accession>
<proteinExistence type="predicted"/>
<reference evidence="2" key="1">
    <citation type="submission" date="2019-11" db="EMBL/GenBank/DDBJ databases">
        <title>Leishmania tarentolae CDS.</title>
        <authorList>
            <person name="Goto Y."/>
            <person name="Yamagishi J."/>
        </authorList>
    </citation>
    <scope>NUCLEOTIDE SEQUENCE [LARGE SCALE GENOMIC DNA]</scope>
    <source>
        <strain evidence="2">Parrot Tar II</strain>
    </source>
</reference>
<evidence type="ECO:0000256" key="1">
    <source>
        <dbReference type="SAM" id="MobiDB-lite"/>
    </source>
</evidence>
<feature type="region of interest" description="Disordered" evidence="1">
    <location>
        <begin position="383"/>
        <end position="426"/>
    </location>
</feature>
<sequence>MSLRNLVTSGQEPLPPRRLPTYAYHTEPQRDMLDSDMSAGASVSLMWKLWLEGQYNRLGRRLSSTGEILEGKEETRFACEFLASGGLDVYCLILCDPFNPLRFAPERTVRSMNSLDRGRRHRTLEHIIGIYAEVMLQLTDLVADQNDLGWVIYDRYPGVFYRLIEFLEDNSLWAAATGLLEHILACVGPVLEISKNPSLIRVLRRASPTALAAFCRFLALLILPGLAQGQNAILARRLHYPETVAVLRRVQRVVDSNVLWLIGEEGLVSTLISLCELRPNGLRVQQGGRSMMMFPPETTLIAGVGEGAANATRTGGRIGIVPLGREDVDWEEENGEWTDNEEQDGSGASGGSDVTADLLIDGSSLPMLFAGIERLLGIGQSQGQALRASAPSANPTSPPPRQSQQPSPLPGSTDPSPAPPPRADEPATLSEYLEHIRNAMRNGTVSAAPGVNRTSSSVTPPPPLPLSAPLQQDSVRVEVGSGRDNMAAQMVAELERAGFPREGAEQIAFLNRITSNQFQAEDPSRLVQWMLDRDMLEDDDMEQSLKSSMDIHWWVGSADTRQRWRLRDPSLIPERDDNRHALVCSTVRRTIAPGPRPPTLEEFNTANERLSEVLFERLPRVEALDLLDPVDKQRIVESQSEVLYLLNMFLSTFYFSDSWRVLRDCRWVPRSVPMLESAFGLDPSLPAFVDVPPHVSLSDKLRGLPRYLPPRAPEDQEEPETLADGSPRYPATWRLVPFLTLLGDLAVVYLRDPNQMSEEDTENHQHGPDTMRKMELLRGLYEYWNAQDRREQEMVVEDAEVVASAWRNAEAIARVLHKDQEDSCVRVSLYQTLDSYLRTFLFHEAHRDAPDCPQTRLGQTLLTSVLERIYNGTRIPGLSGSIVPGRLLSNMLQLLGELLRYHAGNLRTLCAYVVGDRDMLHLNEAISNANRQNPVILSAEHEKVEEILKRPPLEREEHEPFGSVLLRRLFTFGVDTHYLLRSLVLSLTPGLRSTGNYISKPVVDSVDVRLPLTLPDIGRTSDIISGDAVRISYVIRVSRQYTREISLAPAHGLRREELLRELVCALARTPHRQAPEDRPFPDLVCAENDLALLGSQCPLPVVGPPPHLRATLFGCCDEDSAKTPAQSTPCEESLFSPKEKIASTSQSTASTEDLHDVAETTKDAAQLEELAPLARLLLGEPHKLIFSALCGLNIESMEDNSRLSVVTTVLLVFLRVASMGRSKENTAAAEANIHDVLTKMKPFAWHGHSVWLREERAARAKQREAKRRQTLMPAPGDQGVCTCDWRDAPKVSQAEGQLRKSNETAAALTDAFERSTEEDSAATKGGLAPDELPRRCPSFMAYGSCDPLHEGSLYQREFGGCFYRSFFRLLCLWVGYYASCQRYVETVYFSTEVAFGEYKTMALFLMRILPDFFMSPSLSSDGEADADTQG</sequence>
<feature type="compositionally biased region" description="Polar residues" evidence="1">
    <location>
        <begin position="1142"/>
        <end position="1151"/>
    </location>
</feature>
<feature type="region of interest" description="Disordered" evidence="1">
    <location>
        <begin position="333"/>
        <end position="355"/>
    </location>
</feature>
<name>A0A640KLJ3_LEITA</name>
<dbReference type="InterPro" id="IPR022162">
    <property type="entry name" value="TRPC4AP"/>
</dbReference>
<feature type="compositionally biased region" description="Acidic residues" evidence="1">
    <location>
        <begin position="333"/>
        <end position="344"/>
    </location>
</feature>
<dbReference type="GO" id="GO:0031464">
    <property type="term" value="C:Cul4A-RING E3 ubiquitin ligase complex"/>
    <property type="evidence" value="ECO:0007669"/>
    <property type="project" value="InterPro"/>
</dbReference>
<feature type="region of interest" description="Disordered" evidence="1">
    <location>
        <begin position="1125"/>
        <end position="1154"/>
    </location>
</feature>
<feature type="compositionally biased region" description="Low complexity" evidence="1">
    <location>
        <begin position="402"/>
        <end position="415"/>
    </location>
</feature>
<dbReference type="EMBL" id="BLBS01000039">
    <property type="protein sequence ID" value="GET90121.1"/>
    <property type="molecule type" value="Genomic_DNA"/>
</dbReference>